<evidence type="ECO:0000313" key="3">
    <source>
        <dbReference type="EMBL" id="KAK9515539.1"/>
    </source>
</evidence>
<feature type="transmembrane region" description="Helical" evidence="2">
    <location>
        <begin position="279"/>
        <end position="300"/>
    </location>
</feature>
<dbReference type="InterPro" id="IPR042353">
    <property type="entry name" value="GPR160"/>
</dbReference>
<dbReference type="PANTHER" id="PTHR15573:SF0">
    <property type="entry name" value="G-PROTEIN COUPLED RECEPTOR 160-RELATED"/>
    <property type="match status" value="1"/>
</dbReference>
<feature type="transmembrane region" description="Helical" evidence="2">
    <location>
        <begin position="124"/>
        <end position="144"/>
    </location>
</feature>
<proteinExistence type="predicted"/>
<dbReference type="EMBL" id="JBCEZU010000586">
    <property type="protein sequence ID" value="KAK9515539.1"/>
    <property type="molecule type" value="Genomic_DNA"/>
</dbReference>
<feature type="compositionally biased region" description="Basic and acidic residues" evidence="1">
    <location>
        <begin position="340"/>
        <end position="350"/>
    </location>
</feature>
<feature type="transmembrane region" description="Helical" evidence="2">
    <location>
        <begin position="48"/>
        <end position="72"/>
    </location>
</feature>
<evidence type="ECO:0000256" key="1">
    <source>
        <dbReference type="SAM" id="MobiDB-lite"/>
    </source>
</evidence>
<keyword evidence="4" id="KW-1185">Reference proteome</keyword>
<sequence>MLDIVEETDVVSGLHTVNTDKYLGIMLVKLGMDVVILFFSSQKLSTSFLGMCSLSIVLADSVMVLLFSSLLFLGPERYLVSLCFILANASATYEALPLPLMCLGLLDCCLEGTYLGKQSAFYKFLRHAALTLLVWILAVIYSFGSVKSDSMKLDDREGPSVLVCEVRESTLINYFILGLFSAVGCTMLPFYSMIPQWVGEANRISEAREERENQSSDLLFTSTNCTETKGIQENPPEETLYPRPPLWFSLILGFSLTWMLYLVMSVVCISLSFGVPAYITVNLLWVECTNSFLTGMMFWANSNKQGPYSLPENACPWPIYWHLSKGTQQQPFPAPVSNPSKEKSHTLLYV</sequence>
<keyword evidence="2" id="KW-0472">Membrane</keyword>
<dbReference type="AlphaFoldDB" id="A0AAW1DYP3"/>
<evidence type="ECO:0008006" key="5">
    <source>
        <dbReference type="Google" id="ProtNLM"/>
    </source>
</evidence>
<name>A0AAW1DYP3_ZOAVI</name>
<dbReference type="GO" id="GO:0043235">
    <property type="term" value="C:receptor complex"/>
    <property type="evidence" value="ECO:0007669"/>
    <property type="project" value="TreeGrafter"/>
</dbReference>
<gene>
    <name evidence="3" type="ORF">VZT92_026179</name>
</gene>
<evidence type="ECO:0000313" key="4">
    <source>
        <dbReference type="Proteomes" id="UP001488805"/>
    </source>
</evidence>
<dbReference type="Proteomes" id="UP001488805">
    <property type="component" value="Unassembled WGS sequence"/>
</dbReference>
<feature type="transmembrane region" description="Helical" evidence="2">
    <location>
        <begin position="246"/>
        <end position="273"/>
    </location>
</feature>
<organism evidence="3 4">
    <name type="scientific">Zoarces viviparus</name>
    <name type="common">Viviparous eelpout</name>
    <name type="synonym">Blennius viviparus</name>
    <dbReference type="NCBI Taxonomy" id="48416"/>
    <lineage>
        <taxon>Eukaryota</taxon>
        <taxon>Metazoa</taxon>
        <taxon>Chordata</taxon>
        <taxon>Craniata</taxon>
        <taxon>Vertebrata</taxon>
        <taxon>Euteleostomi</taxon>
        <taxon>Actinopterygii</taxon>
        <taxon>Neopterygii</taxon>
        <taxon>Teleostei</taxon>
        <taxon>Neoteleostei</taxon>
        <taxon>Acanthomorphata</taxon>
        <taxon>Eupercaria</taxon>
        <taxon>Perciformes</taxon>
        <taxon>Cottioidei</taxon>
        <taxon>Zoarcales</taxon>
        <taxon>Zoarcidae</taxon>
        <taxon>Zoarcinae</taxon>
        <taxon>Zoarces</taxon>
    </lineage>
</organism>
<accession>A0AAW1DYP3</accession>
<keyword evidence="2" id="KW-1133">Transmembrane helix</keyword>
<protein>
    <recommendedName>
        <fullName evidence="5">G-protein coupled receptor 160</fullName>
    </recommendedName>
</protein>
<evidence type="ECO:0000256" key="2">
    <source>
        <dbReference type="SAM" id="Phobius"/>
    </source>
</evidence>
<dbReference type="PANTHER" id="PTHR15573">
    <property type="entry name" value="G-PROTEIN COUPLED RECEPTOR 160-RELATED"/>
    <property type="match status" value="1"/>
</dbReference>
<feature type="transmembrane region" description="Helical" evidence="2">
    <location>
        <begin position="171"/>
        <end position="194"/>
    </location>
</feature>
<dbReference type="GO" id="GO:0005886">
    <property type="term" value="C:plasma membrane"/>
    <property type="evidence" value="ECO:0007669"/>
    <property type="project" value="TreeGrafter"/>
</dbReference>
<feature type="transmembrane region" description="Helical" evidence="2">
    <location>
        <begin position="22"/>
        <end position="41"/>
    </location>
</feature>
<reference evidence="3 4" key="1">
    <citation type="journal article" date="2024" name="Genome Biol. Evol.">
        <title>Chromosome-level genome assembly of the viviparous eelpout Zoarces viviparus.</title>
        <authorList>
            <person name="Fuhrmann N."/>
            <person name="Brasseur M.V."/>
            <person name="Bakowski C.E."/>
            <person name="Podsiadlowski L."/>
            <person name="Prost S."/>
            <person name="Krehenwinkel H."/>
            <person name="Mayer C."/>
        </authorList>
    </citation>
    <scope>NUCLEOTIDE SEQUENCE [LARGE SCALE GENOMIC DNA]</scope>
    <source>
        <strain evidence="3">NO-MEL_2022_Ind0_liver</strain>
    </source>
</reference>
<feature type="region of interest" description="Disordered" evidence="1">
    <location>
        <begin position="331"/>
        <end position="350"/>
    </location>
</feature>
<comment type="caution">
    <text evidence="3">The sequence shown here is derived from an EMBL/GenBank/DDBJ whole genome shotgun (WGS) entry which is preliminary data.</text>
</comment>
<keyword evidence="2" id="KW-0812">Transmembrane</keyword>